<feature type="domain" description="NAA35-like N-terminal" evidence="1">
    <location>
        <begin position="18"/>
        <end position="172"/>
    </location>
</feature>
<proteinExistence type="predicted"/>
<dbReference type="GO" id="GO:0031417">
    <property type="term" value="C:NatC complex"/>
    <property type="evidence" value="ECO:0007669"/>
    <property type="project" value="InterPro"/>
</dbReference>
<dbReference type="Pfam" id="PF04112">
    <property type="entry name" value="Mak10"/>
    <property type="match status" value="1"/>
</dbReference>
<dbReference type="PANTHER" id="PTHR21373">
    <property type="entry name" value="GLUCOSE REPRESSIBLE PROTEIN MAK10"/>
    <property type="match status" value="1"/>
</dbReference>
<dbReference type="Proteomes" id="UP001358614">
    <property type="component" value="Chromosome 1"/>
</dbReference>
<protein>
    <recommendedName>
        <fullName evidence="1">NAA35-like N-terminal domain-containing protein</fullName>
    </recommendedName>
</protein>
<evidence type="ECO:0000313" key="2">
    <source>
        <dbReference type="EMBL" id="WWD04602.1"/>
    </source>
</evidence>
<keyword evidence="3" id="KW-1185">Reference proteome</keyword>
<accession>A0AAX4KDU8</accession>
<organism evidence="2 3">
    <name type="scientific">Kwoniella europaea PYCC6329</name>
    <dbReference type="NCBI Taxonomy" id="1423913"/>
    <lineage>
        <taxon>Eukaryota</taxon>
        <taxon>Fungi</taxon>
        <taxon>Dikarya</taxon>
        <taxon>Basidiomycota</taxon>
        <taxon>Agaricomycotina</taxon>
        <taxon>Tremellomycetes</taxon>
        <taxon>Tremellales</taxon>
        <taxon>Cryptococcaceae</taxon>
        <taxon>Kwoniella</taxon>
    </lineage>
</organism>
<dbReference type="KEGG" id="ker:91101477"/>
<dbReference type="GeneID" id="91101477"/>
<evidence type="ECO:0000313" key="3">
    <source>
        <dbReference type="Proteomes" id="UP001358614"/>
    </source>
</evidence>
<dbReference type="InterPro" id="IPR057983">
    <property type="entry name" value="NAA35-like_N"/>
</dbReference>
<dbReference type="AlphaFoldDB" id="A0AAX4KDU8"/>
<dbReference type="PANTHER" id="PTHR21373:SF0">
    <property type="entry name" value="N-ALPHA-ACETYLTRANSFERASE 35, NATC AUXILIARY SUBUNIT"/>
    <property type="match status" value="1"/>
</dbReference>
<dbReference type="RefSeq" id="XP_066082569.1">
    <property type="nucleotide sequence ID" value="XM_066226472.1"/>
</dbReference>
<dbReference type="InterPro" id="IPR007244">
    <property type="entry name" value="Naa35_N"/>
</dbReference>
<reference evidence="2 3" key="1">
    <citation type="submission" date="2024-01" db="EMBL/GenBank/DDBJ databases">
        <title>Comparative genomics of Cryptococcus and Kwoniella reveals pathogenesis evolution and contrasting modes of karyotype evolution via chromosome fusion or intercentromeric recombination.</title>
        <authorList>
            <person name="Coelho M.A."/>
            <person name="David-Palma M."/>
            <person name="Shea T."/>
            <person name="Bowers K."/>
            <person name="McGinley-Smith S."/>
            <person name="Mohammad A.W."/>
            <person name="Gnirke A."/>
            <person name="Yurkov A.M."/>
            <person name="Nowrousian M."/>
            <person name="Sun S."/>
            <person name="Cuomo C.A."/>
            <person name="Heitman J."/>
        </authorList>
    </citation>
    <scope>NUCLEOTIDE SEQUENCE [LARGE SCALE GENOMIC DNA]</scope>
    <source>
        <strain evidence="2 3">PYCC6329</strain>
    </source>
</reference>
<name>A0AAX4KDU8_9TREE</name>
<evidence type="ECO:0000259" key="1">
    <source>
        <dbReference type="Pfam" id="PF04112"/>
    </source>
</evidence>
<dbReference type="EMBL" id="CP144089">
    <property type="protein sequence ID" value="WWD04602.1"/>
    <property type="molecule type" value="Genomic_DNA"/>
</dbReference>
<gene>
    <name evidence="2" type="ORF">V865_002673</name>
</gene>
<sequence>MQDISSWLKNACRDLSPTEMVKPPELTMLDAMNAIQMMDPKMDAGASDLQERRSSLVYSPAASLSPADLCWTMDNMLALEVAWYRGATLCQSVYTALHYHNPHHLAGPPQDTDTDHRSYLVYLVLRAYVLLYCKSIDLAYTEFAKGHVRDGEDCWLDHYGVAVRMSDPVEDVVNLANEALEWLEHQYSQVSYHWSDQMSKRLIHRRPTQSLAWKDMKVMVDELINVEAIVSQEDPWDTWTTRFDFACNQVVGGRHGNDRAVRMLIFEETGYPNASVQVYDNVINGGNAAVDHQMNVWKNLVSSYLTATMSTFLSNRSRQFRSFSILSASWRERAAMGEYLSKYRDLSEITQVFHAVHLDCLIESNLAALDSDLVTSLDEAELWWWMQQVTSSRIQLCQRSQSWSSIWAKLWLALSSAICLESLKRIQPTKSLNDALLRLKEASQWIRKIIEMGREDTVDLTDFYGPIKLLAEVIEHNKSVLENHGDSFSWDKSARREGRARWMPRIEGDA</sequence>